<feature type="region of interest" description="Disordered" evidence="2">
    <location>
        <begin position="704"/>
        <end position="788"/>
    </location>
</feature>
<feature type="coiled-coil region" evidence="1">
    <location>
        <begin position="456"/>
        <end position="486"/>
    </location>
</feature>
<feature type="domain" description="Putative zinc-finger" evidence="3">
    <location>
        <begin position="873"/>
        <end position="891"/>
    </location>
</feature>
<feature type="region of interest" description="Disordered" evidence="2">
    <location>
        <begin position="585"/>
        <end position="632"/>
    </location>
</feature>
<feature type="compositionally biased region" description="Polar residues" evidence="2">
    <location>
        <begin position="616"/>
        <end position="627"/>
    </location>
</feature>
<keyword evidence="1" id="KW-0175">Coiled coil</keyword>
<sequence>MNKGIQGIQTENTISGNYSASSIDIQSRTSIQPIPHKNFNKKQVPLKSATRGWRPPLGPNNDNLVIRFSDDDSGSDSEEQRLVNALETKGNTTVVDGNRRVPVPSLAKSNKLRQTARNENKVMPKKLSLSRMSTTPTTTIQGVNSRGAGPSLIDQGSRGRHFTTLNKHLGSRERGSDQNVGLNNTKLQDLRQQIALRESELKHKSAQQNKESSSVSCRDYNAMNQNNDAARKLNAAADSVQLEPKEPDKKRLKVSGSLSAQPSSGGQREMPAAKSTLPSKGPALESISLQDWNKADCSQRGISLSRAESSIVQWKRQGDKCVAVALESIPSRAKDGADINTGCNQSDRSSQQVNPCVVLNQTTPLANITSNTLPKNLSSVELNNPSKTGGHQPPGYLLNKATAQDNLRGGSDHHEVILSHKTLEPSFKACQGPVNNGSLRNYLGNENVSENSNIKLQSLIEMEESLEKDLEEAQEHRHKCEIEERNALKAYRKAQRALIEANARCTDLYRRREHYSTHFRSYIIENSSLFCSSMQHEHVGVGLNYSNNISENANLIPTSSHHMQPEFDGSNIQCVNNAPSNATHWHVRGHSLGSEPCSEPDASTSEPLPHRRKSTAEGTWSPSNDLNPSADEDEETFAFELESVQPNIEYHMKEKNLENGQDDIINESNKKFLADNSQDTLLLEATLRSELFARLGTKTFSQNTGSCDNTEHAVERGPKNDFGREKTQIGNGTFSMAEKYKQSDLRGADRQKRSIFETPCEIQNQSQTEKISVNSHSTADSQDCGLSTRQDHHLPTSVSSSSLIFRSAFGHLKVMSPISLIELWTKNQLEDRACVNSDEIQRNNAIANTIKDLNGKESGSYTCSPAVDPFWPLCMYELRGKCNNDECPWQHSRDHSNGNMYQQQHDDSDSADSQQICSRATKGPKYLDVITSPTYLVGLDMLRADPCSYESVLARRSSQWWQKSFSIFLAVSKMLQKAFPADGPFLHGTGGRIEIHGNWNREASYFQSRNGVLNQLEQSSADNDQSLEMALIILNQEVNNLEGVKKALDVLSRALETDPTSVTLWIFYLIIYYSNAKSVGKDDMFSHAVKLNEGSYELWLIYINSRAQLDDRLVAYDSALKALCSRASDSDRDGMHASACILDLFLQMMGCLCMSGNVEKAIQRIYGLFPALTNSDEPHSLSPSDILVCLTLSDKCVFWVCCVYLVIYRKLPDAVVQRFECEKELLEIEWPCISLIDDEKQRALELVEAALDSVDSCIYTESQKSEINLRSAQLFAVNHIRCMVALDSLECVRNLLDKYIKLHPSCLELVLISAWTLKHDFGDLSFEGFEEALSQWRKEVPGVQCIWNQYVEYALQNGRLDVAKELLVHWFHSVWKVQYLQNGLVEPMDGGNSCHSLALASKPSPETLNFNLNQIDLMFGYLNLSLHKLLQNDHIEARAAIDKAMKAATPEYFKHCLREHATFLLTNESLSKEDPPIIGIKNVLEGYLDDAYSFLISEPLSRKFINDIKKSRVQQLVSNIFSPVSFDFSLVNSILEVWYGPSLLPQKFSDSKNLVDFVESILEILPSNYPLAISVCKLLSREYNSTNVTCASVLFWGSSTLVSAIFHAIPIPPEYVWVEAAGILGNLAGIEAICERFYKRAFSVYPFSVKLWKSYYNLSKAIGNASTVVEAAKEKGIELDEHQF</sequence>
<feature type="compositionally biased region" description="Polar residues" evidence="2">
    <location>
        <begin position="256"/>
        <end position="266"/>
    </location>
</feature>
<proteinExistence type="predicted"/>
<name>A0A5N6QCB5_9ROSI</name>
<feature type="region of interest" description="Disordered" evidence="2">
    <location>
        <begin position="238"/>
        <end position="282"/>
    </location>
</feature>
<feature type="region of interest" description="Disordered" evidence="2">
    <location>
        <begin position="43"/>
        <end position="62"/>
    </location>
</feature>
<dbReference type="Gene3D" id="1.25.40.10">
    <property type="entry name" value="Tetratricopeptide repeat domain"/>
    <property type="match status" value="1"/>
</dbReference>
<feature type="compositionally biased region" description="Polar residues" evidence="2">
    <location>
        <begin position="761"/>
        <end position="788"/>
    </location>
</feature>
<feature type="compositionally biased region" description="Basic and acidic residues" evidence="2">
    <location>
        <begin position="709"/>
        <end position="727"/>
    </location>
</feature>
<gene>
    <name evidence="4" type="ORF">FH972_001507</name>
</gene>
<dbReference type="SUPFAM" id="SSF48452">
    <property type="entry name" value="TPR-like"/>
    <property type="match status" value="1"/>
</dbReference>
<dbReference type="InterPro" id="IPR019607">
    <property type="entry name" value="Putative_zinc-finger_domain"/>
</dbReference>
<dbReference type="InterPro" id="IPR011990">
    <property type="entry name" value="TPR-like_helical_dom_sf"/>
</dbReference>
<feature type="region of interest" description="Disordered" evidence="2">
    <location>
        <begin position="895"/>
        <end position="915"/>
    </location>
</feature>
<dbReference type="PANTHER" id="PTHR21563:SF3">
    <property type="entry name" value="ZINC FINGER C3H1 DOMAIN-CONTAINING PROTEIN"/>
    <property type="match status" value="1"/>
</dbReference>
<dbReference type="Proteomes" id="UP000327013">
    <property type="component" value="Chromosome 1"/>
</dbReference>
<dbReference type="OrthoDB" id="1922977at2759"/>
<dbReference type="GO" id="GO:0005634">
    <property type="term" value="C:nucleus"/>
    <property type="evidence" value="ECO:0007669"/>
    <property type="project" value="TreeGrafter"/>
</dbReference>
<feature type="compositionally biased region" description="Basic and acidic residues" evidence="2">
    <location>
        <begin position="738"/>
        <end position="755"/>
    </location>
</feature>
<evidence type="ECO:0000256" key="2">
    <source>
        <dbReference type="SAM" id="MobiDB-lite"/>
    </source>
</evidence>
<feature type="region of interest" description="Disordered" evidence="2">
    <location>
        <begin position="128"/>
        <end position="158"/>
    </location>
</feature>
<organism evidence="4 5">
    <name type="scientific">Carpinus fangiana</name>
    <dbReference type="NCBI Taxonomy" id="176857"/>
    <lineage>
        <taxon>Eukaryota</taxon>
        <taxon>Viridiplantae</taxon>
        <taxon>Streptophyta</taxon>
        <taxon>Embryophyta</taxon>
        <taxon>Tracheophyta</taxon>
        <taxon>Spermatophyta</taxon>
        <taxon>Magnoliopsida</taxon>
        <taxon>eudicotyledons</taxon>
        <taxon>Gunneridae</taxon>
        <taxon>Pentapetalae</taxon>
        <taxon>rosids</taxon>
        <taxon>fabids</taxon>
        <taxon>Fagales</taxon>
        <taxon>Betulaceae</taxon>
        <taxon>Carpinus</taxon>
    </lineage>
</organism>
<protein>
    <recommendedName>
        <fullName evidence="3">Putative zinc-finger domain-containing protein</fullName>
    </recommendedName>
</protein>
<evidence type="ECO:0000313" key="5">
    <source>
        <dbReference type="Proteomes" id="UP000327013"/>
    </source>
</evidence>
<keyword evidence="5" id="KW-1185">Reference proteome</keyword>
<dbReference type="PANTHER" id="PTHR21563">
    <property type="entry name" value="ZINC FINGER C3H1 DOMAIN-CONTAINING PROTEIN"/>
    <property type="match status" value="1"/>
</dbReference>
<evidence type="ECO:0000313" key="4">
    <source>
        <dbReference type="EMBL" id="KAE7996817.1"/>
    </source>
</evidence>
<dbReference type="InterPro" id="IPR039278">
    <property type="entry name" value="Red1"/>
</dbReference>
<evidence type="ECO:0000259" key="3">
    <source>
        <dbReference type="Pfam" id="PF10650"/>
    </source>
</evidence>
<feature type="compositionally biased region" description="Polar residues" evidence="2">
    <location>
        <begin position="130"/>
        <end position="144"/>
    </location>
</feature>
<accession>A0A5N6QCB5</accession>
<dbReference type="GO" id="GO:0000178">
    <property type="term" value="C:exosome (RNase complex)"/>
    <property type="evidence" value="ECO:0007669"/>
    <property type="project" value="TreeGrafter"/>
</dbReference>
<reference evidence="4 5" key="1">
    <citation type="submission" date="2019-06" db="EMBL/GenBank/DDBJ databases">
        <title>A chromosomal-level reference genome of Carpinus fangiana (Coryloideae, Betulaceae).</title>
        <authorList>
            <person name="Yang X."/>
            <person name="Wang Z."/>
            <person name="Zhang L."/>
            <person name="Hao G."/>
            <person name="Liu J."/>
            <person name="Yang Y."/>
        </authorList>
    </citation>
    <scope>NUCLEOTIDE SEQUENCE [LARGE SCALE GENOMIC DNA]</scope>
    <source>
        <strain evidence="4">Cfa_2016G</strain>
        <tissue evidence="4">Leaf</tissue>
    </source>
</reference>
<dbReference type="EMBL" id="CM017321">
    <property type="protein sequence ID" value="KAE7996817.1"/>
    <property type="molecule type" value="Genomic_DNA"/>
</dbReference>
<evidence type="ECO:0000256" key="1">
    <source>
        <dbReference type="SAM" id="Coils"/>
    </source>
</evidence>
<dbReference type="Pfam" id="PF10650">
    <property type="entry name" value="zf-C3H1"/>
    <property type="match status" value="1"/>
</dbReference>